<name>A0A8D8LWR3_9HEMI</name>
<evidence type="ECO:0000313" key="1">
    <source>
        <dbReference type="EMBL" id="CAG6616378.1"/>
    </source>
</evidence>
<proteinExistence type="predicted"/>
<dbReference type="AlphaFoldDB" id="A0A8D8LWR3"/>
<organism evidence="1">
    <name type="scientific">Cacopsylla melanoneura</name>
    <dbReference type="NCBI Taxonomy" id="428564"/>
    <lineage>
        <taxon>Eukaryota</taxon>
        <taxon>Metazoa</taxon>
        <taxon>Ecdysozoa</taxon>
        <taxon>Arthropoda</taxon>
        <taxon>Hexapoda</taxon>
        <taxon>Insecta</taxon>
        <taxon>Pterygota</taxon>
        <taxon>Neoptera</taxon>
        <taxon>Paraneoptera</taxon>
        <taxon>Hemiptera</taxon>
        <taxon>Sternorrhyncha</taxon>
        <taxon>Psylloidea</taxon>
        <taxon>Psyllidae</taxon>
        <taxon>Psyllinae</taxon>
        <taxon>Cacopsylla</taxon>
    </lineage>
</organism>
<reference evidence="1" key="1">
    <citation type="submission" date="2021-05" db="EMBL/GenBank/DDBJ databases">
        <authorList>
            <person name="Alioto T."/>
            <person name="Alioto T."/>
            <person name="Gomez Garrido J."/>
        </authorList>
    </citation>
    <scope>NUCLEOTIDE SEQUENCE</scope>
</reference>
<dbReference type="EMBL" id="HBUF01035495">
    <property type="protein sequence ID" value="CAG6616378.1"/>
    <property type="molecule type" value="Transcribed_RNA"/>
</dbReference>
<protein>
    <submittedName>
        <fullName evidence="1">Uncharacterized protein</fullName>
    </submittedName>
</protein>
<accession>A0A8D8LWR3</accession>
<sequence>MNTVKTKTRYSHFTIKKHKFYAISEVVDESSTTLDTMIISQYEHCKDKDTVFTVKKQKFEAMSEVVAESSTSLRLLHTLIHIYYELFPRQGSENIQCQI</sequence>